<feature type="transmembrane region" description="Helical" evidence="8">
    <location>
        <begin position="58"/>
        <end position="82"/>
    </location>
</feature>
<dbReference type="InterPro" id="IPR005829">
    <property type="entry name" value="Sugar_transporter_CS"/>
</dbReference>
<dbReference type="EMBL" id="KZ107838">
    <property type="protein sequence ID" value="OSS54339.1"/>
    <property type="molecule type" value="Genomic_DNA"/>
</dbReference>
<evidence type="ECO:0000256" key="6">
    <source>
        <dbReference type="ARBA" id="ARBA00023136"/>
    </source>
</evidence>
<organism evidence="10 11">
    <name type="scientific">Epicoccum nigrum</name>
    <name type="common">Soil fungus</name>
    <name type="synonym">Epicoccum purpurascens</name>
    <dbReference type="NCBI Taxonomy" id="105696"/>
    <lineage>
        <taxon>Eukaryota</taxon>
        <taxon>Fungi</taxon>
        <taxon>Dikarya</taxon>
        <taxon>Ascomycota</taxon>
        <taxon>Pezizomycotina</taxon>
        <taxon>Dothideomycetes</taxon>
        <taxon>Pleosporomycetidae</taxon>
        <taxon>Pleosporales</taxon>
        <taxon>Pleosporineae</taxon>
        <taxon>Didymellaceae</taxon>
        <taxon>Epicoccum</taxon>
    </lineage>
</organism>
<dbReference type="Gene3D" id="1.20.1250.20">
    <property type="entry name" value="MFS general substrate transporter like domains"/>
    <property type="match status" value="1"/>
</dbReference>
<feature type="transmembrane region" description="Helical" evidence="8">
    <location>
        <begin position="448"/>
        <end position="465"/>
    </location>
</feature>
<dbReference type="Pfam" id="PF00083">
    <property type="entry name" value="Sugar_tr"/>
    <property type="match status" value="1"/>
</dbReference>
<dbReference type="InterPro" id="IPR020846">
    <property type="entry name" value="MFS_dom"/>
</dbReference>
<dbReference type="GO" id="GO:0016020">
    <property type="term" value="C:membrane"/>
    <property type="evidence" value="ECO:0007669"/>
    <property type="project" value="UniProtKB-SubCell"/>
</dbReference>
<proteinExistence type="inferred from homology"/>
<feature type="transmembrane region" description="Helical" evidence="8">
    <location>
        <begin position="310"/>
        <end position="330"/>
    </location>
</feature>
<dbReference type="InterPro" id="IPR050360">
    <property type="entry name" value="MFS_Sugar_Transporters"/>
</dbReference>
<protein>
    <recommendedName>
        <fullName evidence="9">Major facilitator superfamily (MFS) profile domain-containing protein</fullName>
    </recommendedName>
</protein>
<sequence>MMADIKENMGPVTHQLSAVDDGMHKGADVQEKAVASVALAAALEASKPNKWSRNMIQLYMIMGIGYLVSTMNGFDSSLMGAINAMKPYQRTFGLSGEGSSAGIIFIIYNLGQIAAFPFCGFLADGYGRRVCIFVGCVLVLVGTAIQATANEIGHFVGGRFVLGFGASIASAAGPAYTVELAHPAYRGTMAGMYNNFWWLGNIIAGWTTYGTNKNFDNSWAWRIPTIVQCLIPGFVMCCIMFLPETPRWLLAKDRREEAIAVMAKYHGDGDANHPLVQLQLHEITEDFSVTRNDNPWWDFRELFNTKAARYRMMMVIAMAFFGQWSGNNVVSYFMPLMVENAGITNPNEQLLINAINPIFSMMGAIYGATLLDRLGRRKMLLGGLAGALFFYILLTAFTAGTDHDKKLAYGTIVSIYCFGIIFAWGFTPLQTLYAVECLENRTRAKGSGANFLFLNIAMVVNTYGIAVGMEKLKWKLYLVYIAWICVEIAFIFFFFVETAGKTLEELKEIFEAPNPRKASVKRSKIQVTGGHVQNITDA</sequence>
<feature type="domain" description="Major facilitator superfamily (MFS) profile" evidence="9">
    <location>
        <begin position="61"/>
        <end position="499"/>
    </location>
</feature>
<name>A0A1Y2MEW5_EPING</name>
<evidence type="ECO:0000256" key="2">
    <source>
        <dbReference type="ARBA" id="ARBA00010992"/>
    </source>
</evidence>
<dbReference type="SUPFAM" id="SSF103473">
    <property type="entry name" value="MFS general substrate transporter"/>
    <property type="match status" value="1"/>
</dbReference>
<feature type="transmembrane region" description="Helical" evidence="8">
    <location>
        <begin position="477"/>
        <end position="496"/>
    </location>
</feature>
<feature type="transmembrane region" description="Helical" evidence="8">
    <location>
        <begin position="350"/>
        <end position="368"/>
    </location>
</feature>
<dbReference type="InterPro" id="IPR005828">
    <property type="entry name" value="MFS_sugar_transport-like"/>
</dbReference>
<comment type="similarity">
    <text evidence="2 7">Belongs to the major facilitator superfamily. Sugar transporter (TC 2.A.1.1) family.</text>
</comment>
<keyword evidence="4 8" id="KW-0812">Transmembrane</keyword>
<dbReference type="InterPro" id="IPR003663">
    <property type="entry name" value="Sugar/inositol_transpt"/>
</dbReference>
<gene>
    <name evidence="10" type="ORF">B5807_01742</name>
</gene>
<evidence type="ECO:0000256" key="3">
    <source>
        <dbReference type="ARBA" id="ARBA00022448"/>
    </source>
</evidence>
<feature type="transmembrane region" description="Helical" evidence="8">
    <location>
        <begin position="160"/>
        <end position="178"/>
    </location>
</feature>
<dbReference type="Proteomes" id="UP000193240">
    <property type="component" value="Unassembled WGS sequence"/>
</dbReference>
<dbReference type="FunFam" id="1.20.1250.20:FF:000217">
    <property type="entry name" value="MFS lactose permease, putative"/>
    <property type="match status" value="1"/>
</dbReference>
<feature type="transmembrane region" description="Helical" evidence="8">
    <location>
        <begin position="380"/>
        <end position="401"/>
    </location>
</feature>
<evidence type="ECO:0000313" key="11">
    <source>
        <dbReference type="Proteomes" id="UP000193240"/>
    </source>
</evidence>
<evidence type="ECO:0000256" key="7">
    <source>
        <dbReference type="RuleBase" id="RU003346"/>
    </source>
</evidence>
<keyword evidence="6 8" id="KW-0472">Membrane</keyword>
<dbReference type="PROSITE" id="PS50850">
    <property type="entry name" value="MFS"/>
    <property type="match status" value="1"/>
</dbReference>
<keyword evidence="3 7" id="KW-0813">Transport</keyword>
<feature type="transmembrane region" description="Helical" evidence="8">
    <location>
        <begin position="221"/>
        <end position="242"/>
    </location>
</feature>
<evidence type="ECO:0000256" key="8">
    <source>
        <dbReference type="SAM" id="Phobius"/>
    </source>
</evidence>
<feature type="transmembrane region" description="Helical" evidence="8">
    <location>
        <begin position="130"/>
        <end position="148"/>
    </location>
</feature>
<reference evidence="10 11" key="1">
    <citation type="journal article" date="2017" name="Genome Announc.">
        <title>Genome sequence of the saprophytic ascomycete Epicoccum nigrum ICMP 19927 strain isolated from New Zealand.</title>
        <authorList>
            <person name="Fokin M."/>
            <person name="Fleetwood D."/>
            <person name="Weir B.S."/>
            <person name="Villas-Boas S.G."/>
        </authorList>
    </citation>
    <scope>NUCLEOTIDE SEQUENCE [LARGE SCALE GENOMIC DNA]</scope>
    <source>
        <strain evidence="10 11">ICMP 19927</strain>
    </source>
</reference>
<feature type="transmembrane region" description="Helical" evidence="8">
    <location>
        <begin position="102"/>
        <end position="123"/>
    </location>
</feature>
<evidence type="ECO:0000256" key="1">
    <source>
        <dbReference type="ARBA" id="ARBA00004141"/>
    </source>
</evidence>
<dbReference type="PANTHER" id="PTHR48022:SF70">
    <property type="entry name" value="MONOSACCHARIDE TRANSPORTER, PUTATIVE (AFU_ORTHOLOGUE AFUA_5G14540)-RELATED"/>
    <property type="match status" value="1"/>
</dbReference>
<evidence type="ECO:0000259" key="9">
    <source>
        <dbReference type="PROSITE" id="PS50850"/>
    </source>
</evidence>
<dbReference type="GO" id="GO:0005351">
    <property type="term" value="F:carbohydrate:proton symporter activity"/>
    <property type="evidence" value="ECO:0007669"/>
    <property type="project" value="TreeGrafter"/>
</dbReference>
<dbReference type="InParanoid" id="A0A1Y2MEW5"/>
<comment type="subcellular location">
    <subcellularLocation>
        <location evidence="1">Membrane</location>
        <topology evidence="1">Multi-pass membrane protein</topology>
    </subcellularLocation>
</comment>
<dbReference type="PRINTS" id="PR00171">
    <property type="entry name" value="SUGRTRNSPORT"/>
</dbReference>
<dbReference type="NCBIfam" id="TIGR00879">
    <property type="entry name" value="SP"/>
    <property type="match status" value="1"/>
</dbReference>
<evidence type="ECO:0000256" key="5">
    <source>
        <dbReference type="ARBA" id="ARBA00022989"/>
    </source>
</evidence>
<feature type="transmembrane region" description="Helical" evidence="8">
    <location>
        <begin position="407"/>
        <end position="427"/>
    </location>
</feature>
<keyword evidence="5 8" id="KW-1133">Transmembrane helix</keyword>
<dbReference type="AlphaFoldDB" id="A0A1Y2MEW5"/>
<dbReference type="PROSITE" id="PS00216">
    <property type="entry name" value="SUGAR_TRANSPORT_1"/>
    <property type="match status" value="1"/>
</dbReference>
<accession>A0A1Y2MEW5</accession>
<evidence type="ECO:0000256" key="4">
    <source>
        <dbReference type="ARBA" id="ARBA00022692"/>
    </source>
</evidence>
<feature type="transmembrane region" description="Helical" evidence="8">
    <location>
        <begin position="190"/>
        <end position="209"/>
    </location>
</feature>
<dbReference type="OMA" id="VYIAWIC"/>
<evidence type="ECO:0000313" key="10">
    <source>
        <dbReference type="EMBL" id="OSS54339.1"/>
    </source>
</evidence>
<dbReference type="PANTHER" id="PTHR48022">
    <property type="entry name" value="PLASTIDIC GLUCOSE TRANSPORTER 4"/>
    <property type="match status" value="1"/>
</dbReference>
<dbReference type="InterPro" id="IPR036259">
    <property type="entry name" value="MFS_trans_sf"/>
</dbReference>
<keyword evidence="11" id="KW-1185">Reference proteome</keyword>